<dbReference type="PRINTS" id="PR00111">
    <property type="entry name" value="ABHYDROLASE"/>
</dbReference>
<keyword evidence="5" id="KW-1185">Reference proteome</keyword>
<organism evidence="4 5">
    <name type="scientific">Temnothorax longispinosus</name>
    <dbReference type="NCBI Taxonomy" id="300112"/>
    <lineage>
        <taxon>Eukaryota</taxon>
        <taxon>Metazoa</taxon>
        <taxon>Ecdysozoa</taxon>
        <taxon>Arthropoda</taxon>
        <taxon>Hexapoda</taxon>
        <taxon>Insecta</taxon>
        <taxon>Pterygota</taxon>
        <taxon>Neoptera</taxon>
        <taxon>Endopterygota</taxon>
        <taxon>Hymenoptera</taxon>
        <taxon>Apocrita</taxon>
        <taxon>Aculeata</taxon>
        <taxon>Formicoidea</taxon>
        <taxon>Formicidae</taxon>
        <taxon>Myrmicinae</taxon>
        <taxon>Temnothorax</taxon>
    </lineage>
</organism>
<gene>
    <name evidence="4" type="ORF">DBV15_07303</name>
</gene>
<dbReference type="SUPFAM" id="SSF53474">
    <property type="entry name" value="alpha/beta-Hydrolases"/>
    <property type="match status" value="2"/>
</dbReference>
<proteinExistence type="inferred from homology"/>
<dbReference type="EMBL" id="QBLH01001836">
    <property type="protein sequence ID" value="TGZ50902.1"/>
    <property type="molecule type" value="Genomic_DNA"/>
</dbReference>
<evidence type="ECO:0000259" key="3">
    <source>
        <dbReference type="Pfam" id="PF00561"/>
    </source>
</evidence>
<dbReference type="Pfam" id="PF00561">
    <property type="entry name" value="Abhydrolase_1"/>
    <property type="match status" value="1"/>
</dbReference>
<evidence type="ECO:0000256" key="2">
    <source>
        <dbReference type="ARBA" id="ARBA00022801"/>
    </source>
</evidence>
<dbReference type="InterPro" id="IPR029058">
    <property type="entry name" value="AB_hydrolase_fold"/>
</dbReference>
<dbReference type="InterPro" id="IPR000073">
    <property type="entry name" value="AB_hydrolase_1"/>
</dbReference>
<dbReference type="Proteomes" id="UP000310200">
    <property type="component" value="Unassembled WGS sequence"/>
</dbReference>
<comment type="similarity">
    <text evidence="1">Belongs to the AB hydrolase superfamily.</text>
</comment>
<dbReference type="InterPro" id="IPR050266">
    <property type="entry name" value="AB_hydrolase_sf"/>
</dbReference>
<dbReference type="Gene3D" id="3.40.50.1820">
    <property type="entry name" value="alpha/beta hydrolase"/>
    <property type="match status" value="2"/>
</dbReference>
<comment type="caution">
    <text evidence="4">The sequence shown here is derived from an EMBL/GenBank/DDBJ whole genome shotgun (WGS) entry which is preliminary data.</text>
</comment>
<protein>
    <submittedName>
        <fullName evidence="4">Putative serine hydrolase-like protein</fullName>
    </submittedName>
</protein>
<dbReference type="GO" id="GO:0016020">
    <property type="term" value="C:membrane"/>
    <property type="evidence" value="ECO:0007669"/>
    <property type="project" value="TreeGrafter"/>
</dbReference>
<keyword evidence="2 4" id="KW-0378">Hydrolase</keyword>
<evidence type="ECO:0000313" key="4">
    <source>
        <dbReference type="EMBL" id="TGZ50902.1"/>
    </source>
</evidence>
<feature type="domain" description="AB hydrolase-1" evidence="3">
    <location>
        <begin position="129"/>
        <end position="234"/>
    </location>
</feature>
<dbReference type="STRING" id="300112.A0A4S2KMH6"/>
<dbReference type="AlphaFoldDB" id="A0A4S2KMH6"/>
<reference evidence="4 5" key="1">
    <citation type="journal article" date="2019" name="Philos. Trans. R. Soc. Lond., B, Biol. Sci.">
        <title>Ant behaviour and brain gene expression of defending hosts depend on the ecological success of the intruding social parasite.</title>
        <authorList>
            <person name="Kaur R."/>
            <person name="Stoldt M."/>
            <person name="Jongepier E."/>
            <person name="Feldmeyer B."/>
            <person name="Menzel F."/>
            <person name="Bornberg-Bauer E."/>
            <person name="Foitzik S."/>
        </authorList>
    </citation>
    <scope>NUCLEOTIDE SEQUENCE [LARGE SCALE GENOMIC DNA]</scope>
    <source>
        <tissue evidence="4">Whole body</tissue>
    </source>
</reference>
<accession>A0A4S2KMH6</accession>
<name>A0A4S2KMH6_9HYME</name>
<evidence type="ECO:0000313" key="5">
    <source>
        <dbReference type="Proteomes" id="UP000310200"/>
    </source>
</evidence>
<dbReference type="PANTHER" id="PTHR43798:SF14">
    <property type="entry name" value="SERINE HYDROLASE-LIKE PROTEIN DDB_G0286239"/>
    <property type="match status" value="1"/>
</dbReference>
<dbReference type="PANTHER" id="PTHR43798">
    <property type="entry name" value="MONOACYLGLYCEROL LIPASE"/>
    <property type="match status" value="1"/>
</dbReference>
<sequence>MDIKEKKVSAESATNGYKKGDVKEVEIPVPWGHIRGNWWGPADKQPIVAIHGWQDNSGTFDALAQLLPNVAILSIDLPGHGLSSHLPVGQFNYIFWDGVLALRRIVRYYKWNKWYLYVCKWWGPSELQPILALHGRQDNAGSFDALMPLLSDDVSVLCLDMPGHGLSSHYPKSQFYYVYWDGVIFLRRIIKHFKWNKVRLLGHSLGGAISFLYAASYPNEVDALISLDIVSPSTMDIKKTAPLTGDYIDRFLKYELLTLDSVPCYDYDEMLEIVEQAYGGSITKKGAEILMKRGMQQAYKKDKYYFSRDPRLKVSLLGMLSLDLVLEYASQIKCAYLNIRAVPGMKFEQPENYQKVLDVIKLGARKFEYHEVKGTHHVHLNEPEIIAPIITNFLQNL</sequence>
<dbReference type="GO" id="GO:0016787">
    <property type="term" value="F:hydrolase activity"/>
    <property type="evidence" value="ECO:0007669"/>
    <property type="project" value="UniProtKB-KW"/>
</dbReference>
<evidence type="ECO:0000256" key="1">
    <source>
        <dbReference type="ARBA" id="ARBA00008645"/>
    </source>
</evidence>